<accession>A0A098EPW5</accession>
<dbReference type="OrthoDB" id="2717092at2"/>
<dbReference type="AlphaFoldDB" id="A0A098EPW5"/>
<dbReference type="RefSeq" id="WP_052652796.1">
    <property type="nucleotide sequence ID" value="NZ_CCXS01000001.1"/>
</dbReference>
<dbReference type="InterPro" id="IPR051932">
    <property type="entry name" value="Bact_StressResp_Reg"/>
</dbReference>
<organism evidence="2 3">
    <name type="scientific">Planococcus massiliensis</name>
    <dbReference type="NCBI Taxonomy" id="1499687"/>
    <lineage>
        <taxon>Bacteria</taxon>
        <taxon>Bacillati</taxon>
        <taxon>Bacillota</taxon>
        <taxon>Bacilli</taxon>
        <taxon>Bacillales</taxon>
        <taxon>Caryophanaceae</taxon>
        <taxon>Planococcus</taxon>
    </lineage>
</organism>
<evidence type="ECO:0000259" key="1">
    <source>
        <dbReference type="Pfam" id="PF01740"/>
    </source>
</evidence>
<dbReference type="InterPro" id="IPR036513">
    <property type="entry name" value="STAS_dom_sf"/>
</dbReference>
<protein>
    <submittedName>
        <fullName evidence="2">RsbT co-antagonist protein RsbRA</fullName>
    </submittedName>
</protein>
<dbReference type="Pfam" id="PF01740">
    <property type="entry name" value="STAS"/>
    <property type="match status" value="1"/>
</dbReference>
<gene>
    <name evidence="2" type="primary">rsbRA_2</name>
    <name evidence="2" type="ORF">BN1080_02824</name>
</gene>
<evidence type="ECO:0000313" key="3">
    <source>
        <dbReference type="Proteomes" id="UP000043699"/>
    </source>
</evidence>
<dbReference type="InterPro" id="IPR024096">
    <property type="entry name" value="NO_sig/Golgi_transp_ligand-bd"/>
</dbReference>
<dbReference type="EMBL" id="CCXS01000001">
    <property type="protein sequence ID" value="CEG23817.1"/>
    <property type="molecule type" value="Genomic_DNA"/>
</dbReference>
<evidence type="ECO:0000313" key="2">
    <source>
        <dbReference type="EMBL" id="CEG23817.1"/>
    </source>
</evidence>
<dbReference type="CDD" id="cd07041">
    <property type="entry name" value="STAS_RsbR_RsbS_like"/>
    <property type="match status" value="1"/>
</dbReference>
<feature type="domain" description="STAS" evidence="1">
    <location>
        <begin position="218"/>
        <end position="309"/>
    </location>
</feature>
<dbReference type="SUPFAM" id="SSF52091">
    <property type="entry name" value="SpoIIaa-like"/>
    <property type="match status" value="1"/>
</dbReference>
<dbReference type="Gene3D" id="3.30.750.24">
    <property type="entry name" value="STAS domain"/>
    <property type="match status" value="1"/>
</dbReference>
<name>A0A098EPW5_9BACL</name>
<proteinExistence type="predicted"/>
<keyword evidence="3" id="KW-1185">Reference proteome</keyword>
<dbReference type="Proteomes" id="UP000043699">
    <property type="component" value="Unassembled WGS sequence"/>
</dbReference>
<reference evidence="2 3" key="1">
    <citation type="submission" date="2014-09" db="EMBL/GenBank/DDBJ databases">
        <authorList>
            <person name="Urmite Genomes Urmite Genomes"/>
        </authorList>
    </citation>
    <scope>NUCLEOTIDE SEQUENCE [LARGE SCALE GENOMIC DNA]</scope>
    <source>
        <strain evidence="2 3">ES2</strain>
    </source>
</reference>
<dbReference type="PANTHER" id="PTHR33745:SF8">
    <property type="entry name" value="BLUE-LIGHT PHOTORECEPTOR"/>
    <property type="match status" value="1"/>
</dbReference>
<dbReference type="STRING" id="1499687.BN1080_02824"/>
<dbReference type="PANTHER" id="PTHR33745">
    <property type="entry name" value="RSBT ANTAGONIST PROTEIN RSBS-RELATED"/>
    <property type="match status" value="1"/>
</dbReference>
<dbReference type="SUPFAM" id="SSF111126">
    <property type="entry name" value="Ligand-binding domain in the NO signalling and Golgi transport"/>
    <property type="match status" value="1"/>
</dbReference>
<sequence length="340" mass="38756">MTKKQLTVGDVDLQWDLEKAEVLFDGGAVVFFWISAMETFFDSIREIAGTEATKLVLETTGFRQGVVVGEEFLHMKNINTSNIIEWLANTYAPAGWGKAKIVKMDEETKQFTFHIQDDWEYKMNQRKQKGLEGIFVHAHYAGVLTGLFGTNFWYKTIQYQNDENPYSIVEYYPSDITVQSNIHDLSRKQEALKIQELERMVDEKTMMLQKLIKEISSPIIPVLENIVVVPMIGNYDEERSEDLILNTLSELPRHRAHYLLLDLTGLHKHISEHTARLIDKLGASARLLGIETILVGVSPELAMVIAQSENDLNKFECLKSLQHGIYYALGKSGRTISKAD</sequence>
<dbReference type="InterPro" id="IPR002645">
    <property type="entry name" value="STAS_dom"/>
</dbReference>